<dbReference type="Pfam" id="PF00240">
    <property type="entry name" value="ubiquitin"/>
    <property type="match status" value="1"/>
</dbReference>
<feature type="domain" description="Ubiquitin-like" evidence="3">
    <location>
        <begin position="39"/>
        <end position="114"/>
    </location>
</feature>
<gene>
    <name evidence="4" type="ORF">FGO68_gene14405</name>
</gene>
<dbReference type="GO" id="GO:0036503">
    <property type="term" value="P:ERAD pathway"/>
    <property type="evidence" value="ECO:0007669"/>
    <property type="project" value="InterPro"/>
</dbReference>
<organism evidence="4 5">
    <name type="scientific">Halteria grandinella</name>
    <dbReference type="NCBI Taxonomy" id="5974"/>
    <lineage>
        <taxon>Eukaryota</taxon>
        <taxon>Sar</taxon>
        <taxon>Alveolata</taxon>
        <taxon>Ciliophora</taxon>
        <taxon>Intramacronucleata</taxon>
        <taxon>Spirotrichea</taxon>
        <taxon>Stichotrichia</taxon>
        <taxon>Sporadotrichida</taxon>
        <taxon>Halteriidae</taxon>
        <taxon>Halteria</taxon>
    </lineage>
</organism>
<evidence type="ECO:0000259" key="3">
    <source>
        <dbReference type="PROSITE" id="PS50053"/>
    </source>
</evidence>
<comment type="caution">
    <text evidence="4">The sequence shown here is derived from an EMBL/GenBank/DDBJ whole genome shotgun (WGS) entry which is preliminary data.</text>
</comment>
<dbReference type="EMBL" id="RRYP01002763">
    <property type="protein sequence ID" value="TNV84444.1"/>
    <property type="molecule type" value="Genomic_DNA"/>
</dbReference>
<protein>
    <recommendedName>
        <fullName evidence="3">Ubiquitin-like domain-containing protein</fullName>
    </recommendedName>
</protein>
<dbReference type="InterPro" id="IPR000626">
    <property type="entry name" value="Ubiquitin-like_dom"/>
</dbReference>
<feature type="compositionally biased region" description="Polar residues" evidence="1">
    <location>
        <begin position="123"/>
        <end position="144"/>
    </location>
</feature>
<evidence type="ECO:0000256" key="1">
    <source>
        <dbReference type="SAM" id="MobiDB-lite"/>
    </source>
</evidence>
<keyword evidence="5" id="KW-1185">Reference proteome</keyword>
<dbReference type="SMART" id="SM00213">
    <property type="entry name" value="UBQ"/>
    <property type="match status" value="1"/>
</dbReference>
<dbReference type="Proteomes" id="UP000785679">
    <property type="component" value="Unassembled WGS sequence"/>
</dbReference>
<accession>A0A8J8P273</accession>
<evidence type="ECO:0000313" key="4">
    <source>
        <dbReference type="EMBL" id="TNV84444.1"/>
    </source>
</evidence>
<evidence type="ECO:0000313" key="5">
    <source>
        <dbReference type="Proteomes" id="UP000785679"/>
    </source>
</evidence>
<dbReference type="SUPFAM" id="SSF54236">
    <property type="entry name" value="Ubiquitin-like"/>
    <property type="match status" value="1"/>
</dbReference>
<feature type="transmembrane region" description="Helical" evidence="2">
    <location>
        <begin position="294"/>
        <end position="312"/>
    </location>
</feature>
<dbReference type="AlphaFoldDB" id="A0A8J8P273"/>
<dbReference type="Pfam" id="PF13373">
    <property type="entry name" value="Dsc3_C"/>
    <property type="match status" value="1"/>
</dbReference>
<proteinExistence type="predicted"/>
<dbReference type="PANTHER" id="PTHR14557:SF5">
    <property type="entry name" value="UBIQUITIN-LIKE DOMAIN-CONTAINING PROTEIN"/>
    <property type="match status" value="1"/>
</dbReference>
<sequence>MSKPPASSLGGVVSSLITGPGHGASFDSNGAKCEPPASDSISIKIKKSDSQIVKITISPSRDLVRELKERAFQKERDEGKNIRLIYQGKVLQDNDYLGKYNLKDGVFVHAFITEALVKKPENNQEATMDNSNPQYQTQNSNNTTEPEERLGFDRLLVNNAYSEIEVHAIRLQFHSIMMRVGIEKTNETSESLLENEEKWLNKQLPGPSHKLANIPLEDLRRISSVLSQRNDLVLPRYYYQPAVFEREGTWKEFARGFGIGFALTAFLLIFYMVWSAKPSRNRDSNSSLSKQERIGTYVGAFVQFALMYYYLVFTW</sequence>
<dbReference type="InterPro" id="IPR025390">
    <property type="entry name" value="Dsc3_C"/>
</dbReference>
<keyword evidence="2" id="KW-1133">Transmembrane helix</keyword>
<reference evidence="4" key="1">
    <citation type="submission" date="2019-06" db="EMBL/GenBank/DDBJ databases">
        <authorList>
            <person name="Zheng W."/>
        </authorList>
    </citation>
    <scope>NUCLEOTIDE SEQUENCE</scope>
    <source>
        <strain evidence="4">QDHG01</strain>
    </source>
</reference>
<feature type="region of interest" description="Disordered" evidence="1">
    <location>
        <begin position="122"/>
        <end position="147"/>
    </location>
</feature>
<dbReference type="Gene3D" id="3.10.20.90">
    <property type="entry name" value="Phosphatidylinositol 3-kinase Catalytic Subunit, Chain A, domain 1"/>
    <property type="match status" value="1"/>
</dbReference>
<dbReference type="PANTHER" id="PTHR14557">
    <property type="entry name" value="PROTEIN C7ORF21"/>
    <property type="match status" value="1"/>
</dbReference>
<evidence type="ECO:0000256" key="2">
    <source>
        <dbReference type="SAM" id="Phobius"/>
    </source>
</evidence>
<keyword evidence="2" id="KW-0472">Membrane</keyword>
<name>A0A8J8P273_HALGN</name>
<dbReference type="PROSITE" id="PS50053">
    <property type="entry name" value="UBIQUITIN_2"/>
    <property type="match status" value="1"/>
</dbReference>
<feature type="transmembrane region" description="Helical" evidence="2">
    <location>
        <begin position="253"/>
        <end position="274"/>
    </location>
</feature>
<dbReference type="InterPro" id="IPR029071">
    <property type="entry name" value="Ubiquitin-like_domsf"/>
</dbReference>
<dbReference type="InterPro" id="IPR040352">
    <property type="entry name" value="TMUB1/2"/>
</dbReference>
<dbReference type="OrthoDB" id="2556122at2759"/>
<keyword evidence="2" id="KW-0812">Transmembrane</keyword>